<evidence type="ECO:0000313" key="1">
    <source>
        <dbReference type="EMBL" id="KAF8396890.1"/>
    </source>
</evidence>
<reference evidence="1 2" key="1">
    <citation type="submission" date="2020-04" db="EMBL/GenBank/DDBJ databases">
        <title>Plant Genome Project.</title>
        <authorList>
            <person name="Zhang R.-G."/>
        </authorList>
    </citation>
    <scope>NUCLEOTIDE SEQUENCE [LARGE SCALE GENOMIC DNA]</scope>
    <source>
        <strain evidence="1">YNK0</strain>
        <tissue evidence="1">Leaf</tissue>
    </source>
</reference>
<sequence length="96" mass="10835">MNRAILLNKIRFGIWKALRIPDTAALSMKLNLAAAGARYTDVVKEVYYYLGDRIDDSIESILRINLVAGLLEHLFNDRSFLCVVGCKVSSQKFVDI</sequence>
<name>A0A834YYN6_TETSI</name>
<dbReference type="EMBL" id="JABCRI010000012">
    <property type="protein sequence ID" value="KAF8396890.1"/>
    <property type="molecule type" value="Genomic_DNA"/>
</dbReference>
<evidence type="ECO:0000313" key="2">
    <source>
        <dbReference type="Proteomes" id="UP000655225"/>
    </source>
</evidence>
<dbReference type="AlphaFoldDB" id="A0A834YYN6"/>
<gene>
    <name evidence="1" type="ORF">HHK36_018525</name>
</gene>
<organism evidence="1 2">
    <name type="scientific">Tetracentron sinense</name>
    <name type="common">Spur-leaf</name>
    <dbReference type="NCBI Taxonomy" id="13715"/>
    <lineage>
        <taxon>Eukaryota</taxon>
        <taxon>Viridiplantae</taxon>
        <taxon>Streptophyta</taxon>
        <taxon>Embryophyta</taxon>
        <taxon>Tracheophyta</taxon>
        <taxon>Spermatophyta</taxon>
        <taxon>Magnoliopsida</taxon>
        <taxon>Trochodendrales</taxon>
        <taxon>Trochodendraceae</taxon>
        <taxon>Tetracentron</taxon>
    </lineage>
</organism>
<comment type="caution">
    <text evidence="1">The sequence shown here is derived from an EMBL/GenBank/DDBJ whole genome shotgun (WGS) entry which is preliminary data.</text>
</comment>
<dbReference type="Proteomes" id="UP000655225">
    <property type="component" value="Unassembled WGS sequence"/>
</dbReference>
<proteinExistence type="predicted"/>
<accession>A0A834YYN6</accession>
<keyword evidence="2" id="KW-1185">Reference proteome</keyword>
<protein>
    <submittedName>
        <fullName evidence="1">Uncharacterized protein</fullName>
    </submittedName>
</protein>